<protein>
    <submittedName>
        <fullName evidence="1">Uncharacterized protein</fullName>
    </submittedName>
</protein>
<dbReference type="Proteomes" id="UP000236569">
    <property type="component" value="Unassembled WGS sequence"/>
</dbReference>
<dbReference type="AlphaFoldDB" id="A0A2I9CV25"/>
<sequence length="300" mass="32092">MLSLSALAAAQPVFHLPANYLSRFSSTELLASSEAGFGVRYVPLPLTQDIRISVVKAPTHWDYGVSARLNDTSLAAGVFYNVPKLEVTHDPSRGLQFRGLVQGNGATSFFTGGYAFTALGDRVRVLNNVGVGFEGDSVAAPYTQTEVGGGYGRAFGKFNASFGATARVFTFPAQRQAQGSLDFSVSANISPLRGLTLDASHFERFAVGKVTLGALNYGRYEESNASLTYRLPVGSTPPAFTVGALRTRVNRVWTGNVTSVYADLLLRAEVIPSMFGPSVGYQWAADGTGKWLFSLAFMGK</sequence>
<gene>
    <name evidence="1" type="ORF">DAERI_050241</name>
</gene>
<keyword evidence="2" id="KW-1185">Reference proteome</keyword>
<reference evidence="2" key="1">
    <citation type="submission" date="2018-01" db="EMBL/GenBank/DDBJ databases">
        <title>Draft Genome Sequence of the Radioresistant Bacterium Deinococcus aerius TR0125, Isolated from the Higher Atmosphere above Japan.</title>
        <authorList>
            <person name="Satoh K."/>
            <person name="Arai H."/>
            <person name="Sanzen T."/>
            <person name="Kawaguchi Y."/>
            <person name="Hayashi H."/>
            <person name="Yokobori S."/>
            <person name="Yamagishi A."/>
            <person name="Oono Y."/>
            <person name="Narumi I."/>
        </authorList>
    </citation>
    <scope>NUCLEOTIDE SEQUENCE [LARGE SCALE GENOMIC DNA]</scope>
    <source>
        <strain evidence="2">TR0125</strain>
    </source>
</reference>
<proteinExistence type="predicted"/>
<evidence type="ECO:0000313" key="1">
    <source>
        <dbReference type="EMBL" id="GBF05732.1"/>
    </source>
</evidence>
<accession>A0A2I9CV25</accession>
<organism evidence="1 2">
    <name type="scientific">Deinococcus aerius</name>
    <dbReference type="NCBI Taxonomy" id="200253"/>
    <lineage>
        <taxon>Bacteria</taxon>
        <taxon>Thermotogati</taxon>
        <taxon>Deinococcota</taxon>
        <taxon>Deinococci</taxon>
        <taxon>Deinococcales</taxon>
        <taxon>Deinococcaceae</taxon>
        <taxon>Deinococcus</taxon>
    </lineage>
</organism>
<comment type="caution">
    <text evidence="1">The sequence shown here is derived from an EMBL/GenBank/DDBJ whole genome shotgun (WGS) entry which is preliminary data.</text>
</comment>
<name>A0A2I9CV25_9DEIO</name>
<dbReference type="EMBL" id="BFAG01000005">
    <property type="protein sequence ID" value="GBF05732.1"/>
    <property type="molecule type" value="Genomic_DNA"/>
</dbReference>
<evidence type="ECO:0000313" key="2">
    <source>
        <dbReference type="Proteomes" id="UP000236569"/>
    </source>
</evidence>